<evidence type="ECO:0000313" key="2">
    <source>
        <dbReference type="EMBL" id="MCE8025699.1"/>
    </source>
</evidence>
<evidence type="ECO:0000256" key="1">
    <source>
        <dbReference type="SAM" id="Phobius"/>
    </source>
</evidence>
<evidence type="ECO:0000313" key="3">
    <source>
        <dbReference type="Proteomes" id="UP001320272"/>
    </source>
</evidence>
<keyword evidence="1" id="KW-1133">Transmembrane helix</keyword>
<accession>A0ABS9AV78</accession>
<dbReference type="RefSeq" id="WP_234254654.1">
    <property type="nucleotide sequence ID" value="NZ_JABFTV010000008.1"/>
</dbReference>
<comment type="caution">
    <text evidence="2">The sequence shown here is derived from an EMBL/GenBank/DDBJ whole genome shotgun (WGS) entry which is preliminary data.</text>
</comment>
<dbReference type="EMBL" id="JABFTV010000008">
    <property type="protein sequence ID" value="MCE8025699.1"/>
    <property type="molecule type" value="Genomic_DNA"/>
</dbReference>
<protein>
    <submittedName>
        <fullName evidence="2">Uncharacterized protein</fullName>
    </submittedName>
</protein>
<keyword evidence="1" id="KW-0812">Transmembrane</keyword>
<feature type="transmembrane region" description="Helical" evidence="1">
    <location>
        <begin position="38"/>
        <end position="61"/>
    </location>
</feature>
<keyword evidence="1" id="KW-0472">Membrane</keyword>
<gene>
    <name evidence="2" type="ORF">HOP59_16320</name>
</gene>
<organism evidence="2 3">
    <name type="scientific">Billgrantia aerodenitrificans</name>
    <dbReference type="NCBI Taxonomy" id="2733483"/>
    <lineage>
        <taxon>Bacteria</taxon>
        <taxon>Pseudomonadati</taxon>
        <taxon>Pseudomonadota</taxon>
        <taxon>Gammaproteobacteria</taxon>
        <taxon>Oceanospirillales</taxon>
        <taxon>Halomonadaceae</taxon>
        <taxon>Billgrantia</taxon>
    </lineage>
</organism>
<feature type="transmembrane region" description="Helical" evidence="1">
    <location>
        <begin position="9"/>
        <end position="32"/>
    </location>
</feature>
<dbReference type="Proteomes" id="UP001320272">
    <property type="component" value="Unassembled WGS sequence"/>
</dbReference>
<reference evidence="2 3" key="1">
    <citation type="journal article" date="2021" name="Front. Microbiol.">
        <title>Aerobic Denitrification and Heterotrophic Sulfur Oxidation in the Genus Halomonas Revealed by Six Novel Species Characterizations and Genome-Based Analysis.</title>
        <authorList>
            <person name="Wang L."/>
            <person name="Shao Z."/>
        </authorList>
    </citation>
    <scope>NUCLEOTIDE SEQUENCE [LARGE SCALE GENOMIC DNA]</scope>
    <source>
        <strain evidence="2 3">MCCC 1A11058</strain>
    </source>
</reference>
<keyword evidence="3" id="KW-1185">Reference proteome</keyword>
<name>A0ABS9AV78_9GAMM</name>
<proteinExistence type="predicted"/>
<sequence>MGELKKLGWFYRLLCGLISSFCLIALLGILAFGRDEGAHAQMLIFVAVVGLFLYVSLVILLKGYPPRFLKWTAGRK</sequence>